<sequence length="183" mass="20067">MPKLVPKGEERGQLAYSKAPSGFKYVTEAEKKGAEPSYYLRVTIDGQQTHLGTFSSAVAAANAYVAWRDDDVDPVGDVEPVDQSQSRKRPRKNNKDSQEYPLQFRSHRAAVEYVKRTAFLPLSDHKGLAKIYSETREISDAGVQTHPVTPTGVAWTWQPTLEAAATPHMFPTLATPGAAAPAQ</sequence>
<name>A0A7S4J573_9EUKA</name>
<evidence type="ECO:0008006" key="3">
    <source>
        <dbReference type="Google" id="ProtNLM"/>
    </source>
</evidence>
<gene>
    <name evidence="2" type="ORF">CPOL0286_LOCUS14915</name>
</gene>
<organism evidence="2">
    <name type="scientific">Prymnesium polylepis</name>
    <dbReference type="NCBI Taxonomy" id="72548"/>
    <lineage>
        <taxon>Eukaryota</taxon>
        <taxon>Haptista</taxon>
        <taxon>Haptophyta</taxon>
        <taxon>Prymnesiophyceae</taxon>
        <taxon>Prymnesiales</taxon>
        <taxon>Prymnesiaceae</taxon>
        <taxon>Prymnesium</taxon>
    </lineage>
</organism>
<protein>
    <recommendedName>
        <fullName evidence="3">AP2/ERF domain-containing protein</fullName>
    </recommendedName>
</protein>
<dbReference type="EMBL" id="HBKO01032730">
    <property type="protein sequence ID" value="CAE2252049.1"/>
    <property type="molecule type" value="Transcribed_RNA"/>
</dbReference>
<accession>A0A7S4J573</accession>
<feature type="region of interest" description="Disordered" evidence="1">
    <location>
        <begin position="72"/>
        <end position="100"/>
    </location>
</feature>
<evidence type="ECO:0000256" key="1">
    <source>
        <dbReference type="SAM" id="MobiDB-lite"/>
    </source>
</evidence>
<reference evidence="2" key="1">
    <citation type="submission" date="2021-01" db="EMBL/GenBank/DDBJ databases">
        <authorList>
            <person name="Corre E."/>
            <person name="Pelletier E."/>
            <person name="Niang G."/>
            <person name="Scheremetjew M."/>
            <person name="Finn R."/>
            <person name="Kale V."/>
            <person name="Holt S."/>
            <person name="Cochrane G."/>
            <person name="Meng A."/>
            <person name="Brown T."/>
            <person name="Cohen L."/>
        </authorList>
    </citation>
    <scope>NUCLEOTIDE SEQUENCE</scope>
    <source>
        <strain evidence="2">UIO037</strain>
    </source>
</reference>
<dbReference type="AlphaFoldDB" id="A0A7S4J573"/>
<proteinExistence type="predicted"/>
<evidence type="ECO:0000313" key="2">
    <source>
        <dbReference type="EMBL" id="CAE2252049.1"/>
    </source>
</evidence>